<dbReference type="PROSITE" id="PS51371">
    <property type="entry name" value="CBS"/>
    <property type="match status" value="2"/>
</dbReference>
<dbReference type="EMBL" id="CP000816">
    <property type="protein sequence ID" value="ABU81837.1"/>
    <property type="molecule type" value="Genomic_DNA"/>
</dbReference>
<dbReference type="Gene3D" id="3.10.580.10">
    <property type="entry name" value="CBS-domain"/>
    <property type="match status" value="1"/>
</dbReference>
<dbReference type="STRING" id="453591.Igni_0655"/>
<dbReference type="InterPro" id="IPR051257">
    <property type="entry name" value="Diverse_CBS-Domain"/>
</dbReference>
<dbReference type="InterPro" id="IPR000644">
    <property type="entry name" value="CBS_dom"/>
</dbReference>
<evidence type="ECO:0000256" key="1">
    <source>
        <dbReference type="ARBA" id="ARBA00023122"/>
    </source>
</evidence>
<dbReference type="PhylomeDB" id="A8AA85"/>
<dbReference type="InterPro" id="IPR046342">
    <property type="entry name" value="CBS_dom_sf"/>
</dbReference>
<reference evidence="4 5" key="1">
    <citation type="journal article" date="2008" name="Genome Biol.">
        <title>A genomic analysis of the archaeal system Ignicoccus hospitalis-Nanoarchaeum equitans.</title>
        <authorList>
            <person name="Podar M."/>
            <person name="Anderson I."/>
            <person name="Makarova K.S."/>
            <person name="Elkins J.G."/>
            <person name="Ivanova N."/>
            <person name="Wall M.A."/>
            <person name="Lykidis A."/>
            <person name="Mavromatis K."/>
            <person name="Sun H."/>
            <person name="Hudson M.E."/>
            <person name="Chen W."/>
            <person name="Deciu C."/>
            <person name="Hutchison D."/>
            <person name="Eads J.R."/>
            <person name="Anderson A."/>
            <person name="Fernandes F."/>
            <person name="Szeto E."/>
            <person name="Lapidus A."/>
            <person name="Kyrpides N.C."/>
            <person name="Saier M.H.Jr."/>
            <person name="Richardson P.M."/>
            <person name="Rachel R."/>
            <person name="Huber H."/>
            <person name="Eisen J.A."/>
            <person name="Koonin E.V."/>
            <person name="Keller M."/>
            <person name="Stetter K.O."/>
        </authorList>
    </citation>
    <scope>NUCLEOTIDE SEQUENCE [LARGE SCALE GENOMIC DNA]</scope>
    <source>
        <strain evidence="5">KIN4/I / DSM 18386 / JCM 14125</strain>
    </source>
</reference>
<name>A8AA85_IGNH4</name>
<evidence type="ECO:0000256" key="2">
    <source>
        <dbReference type="PROSITE-ProRule" id="PRU00703"/>
    </source>
</evidence>
<dbReference type="eggNOG" id="arCOG00606">
    <property type="taxonomic scope" value="Archaea"/>
</dbReference>
<feature type="domain" description="CBS" evidence="3">
    <location>
        <begin position="10"/>
        <end position="69"/>
    </location>
</feature>
<keyword evidence="5" id="KW-1185">Reference proteome</keyword>
<dbReference type="PANTHER" id="PTHR43080">
    <property type="entry name" value="CBS DOMAIN-CONTAINING PROTEIN CBSX3, MITOCHONDRIAL"/>
    <property type="match status" value="1"/>
</dbReference>
<dbReference type="HOGENOM" id="CLU_040681_12_1_2"/>
<dbReference type="KEGG" id="iho:Igni_0655"/>
<proteinExistence type="predicted"/>
<dbReference type="RefSeq" id="WP_011998689.1">
    <property type="nucleotide sequence ID" value="NC_009776.1"/>
</dbReference>
<organism evidence="4 5">
    <name type="scientific">Ignicoccus hospitalis (strain KIN4/I / DSM 18386 / JCM 14125)</name>
    <dbReference type="NCBI Taxonomy" id="453591"/>
    <lineage>
        <taxon>Archaea</taxon>
        <taxon>Thermoproteota</taxon>
        <taxon>Thermoprotei</taxon>
        <taxon>Desulfurococcales</taxon>
        <taxon>Desulfurococcaceae</taxon>
        <taxon>Ignicoccus</taxon>
    </lineage>
</organism>
<dbReference type="AlphaFoldDB" id="A8AA85"/>
<feature type="domain" description="CBS" evidence="3">
    <location>
        <begin position="78"/>
        <end position="131"/>
    </location>
</feature>
<dbReference type="PANTHER" id="PTHR43080:SF2">
    <property type="entry name" value="CBS DOMAIN-CONTAINING PROTEIN"/>
    <property type="match status" value="1"/>
</dbReference>
<dbReference type="SMART" id="SM00116">
    <property type="entry name" value="CBS"/>
    <property type="match status" value="2"/>
</dbReference>
<keyword evidence="1 2" id="KW-0129">CBS domain</keyword>
<dbReference type="Proteomes" id="UP000000262">
    <property type="component" value="Chromosome"/>
</dbReference>
<evidence type="ECO:0000313" key="4">
    <source>
        <dbReference type="EMBL" id="ABU81837.1"/>
    </source>
</evidence>
<evidence type="ECO:0000259" key="3">
    <source>
        <dbReference type="PROSITE" id="PS51371"/>
    </source>
</evidence>
<dbReference type="Pfam" id="PF00571">
    <property type="entry name" value="CBS"/>
    <property type="match status" value="2"/>
</dbReference>
<evidence type="ECO:0000313" key="5">
    <source>
        <dbReference type="Proteomes" id="UP000000262"/>
    </source>
</evidence>
<dbReference type="GeneID" id="5562909"/>
<accession>A8AA85</accession>
<sequence>MSSIEKYFGRERMIITIDEEATIGEAVELMHENGIGALLVTREEEGGVAAAGLLTERDVIAALALGADPNRAKVKYYMTPWKDVITVTPETPIKEALRIMIENGIRHLVVVSGEKVLGIISMRDLCAALLV</sequence>
<dbReference type="OrthoDB" id="43333at2157"/>
<gene>
    <name evidence="4" type="ordered locus">Igni_0655</name>
</gene>
<protein>
    <submittedName>
        <fullName evidence="4">Putative signal-transduction protein with CBS domains</fullName>
    </submittedName>
</protein>
<dbReference type="SUPFAM" id="SSF54631">
    <property type="entry name" value="CBS-domain pair"/>
    <property type="match status" value="1"/>
</dbReference>